<reference evidence="4" key="1">
    <citation type="journal article" date="2003" name="Genome Biol.">
        <title>Evidence from comparative genomics for a complete sexual cycle in the 'asexual' pathogenic yeast Candida glabrata.</title>
        <authorList>
            <person name="Wong S."/>
            <person name="Fares M.A."/>
            <person name="Zimmermann W."/>
            <person name="Butler G."/>
            <person name="Wolfe K.H."/>
        </authorList>
    </citation>
    <scope>NUCLEOTIDE SEQUENCE</scope>
    <source>
        <strain evidence="4">CBS 2170</strain>
    </source>
</reference>
<feature type="compositionally biased region" description="Low complexity" evidence="1">
    <location>
        <begin position="702"/>
        <end position="714"/>
    </location>
</feature>
<evidence type="ECO:0000259" key="2">
    <source>
        <dbReference type="PROSITE" id="PS50090"/>
    </source>
</evidence>
<feature type="compositionally biased region" description="Low complexity" evidence="1">
    <location>
        <begin position="768"/>
        <end position="786"/>
    </location>
</feature>
<organism evidence="4">
    <name type="scientific">Nakaseomyces delphensis</name>
    <name type="common">Yeast</name>
    <name type="synonym">Kluyveromyces delphensis</name>
    <dbReference type="NCBI Taxonomy" id="51657"/>
    <lineage>
        <taxon>Eukaryota</taxon>
        <taxon>Fungi</taxon>
        <taxon>Dikarya</taxon>
        <taxon>Ascomycota</taxon>
        <taxon>Saccharomycotina</taxon>
        <taxon>Saccharomycetes</taxon>
        <taxon>Saccharomycetales</taxon>
        <taxon>Saccharomycetaceae</taxon>
        <taxon>Nakaseomyces</taxon>
    </lineage>
</organism>
<feature type="region of interest" description="Disordered" evidence="1">
    <location>
        <begin position="678"/>
        <end position="741"/>
    </location>
</feature>
<proteinExistence type="predicted"/>
<feature type="compositionally biased region" description="Polar residues" evidence="1">
    <location>
        <begin position="715"/>
        <end position="728"/>
    </location>
</feature>
<feature type="region of interest" description="Disordered" evidence="1">
    <location>
        <begin position="388"/>
        <end position="407"/>
    </location>
</feature>
<dbReference type="EMBL" id="AY181248">
    <property type="protein sequence ID" value="AAO25597.1"/>
    <property type="molecule type" value="Genomic_DNA"/>
</dbReference>
<name>Q874N6_NAKDE</name>
<dbReference type="Pfam" id="PF00249">
    <property type="entry name" value="Myb_DNA-binding"/>
    <property type="match status" value="2"/>
</dbReference>
<dbReference type="SMART" id="SM00717">
    <property type="entry name" value="SANT"/>
    <property type="match status" value="2"/>
</dbReference>
<feature type="compositionally biased region" description="Low complexity" evidence="1">
    <location>
        <begin position="678"/>
        <end position="692"/>
    </location>
</feature>
<dbReference type="PANTHER" id="PTHR13992">
    <property type="entry name" value="NUCLEAR RECEPTOR CO-REPRESSOR RELATED NCOR"/>
    <property type="match status" value="1"/>
</dbReference>
<dbReference type="CDD" id="cd00167">
    <property type="entry name" value="SANT"/>
    <property type="match status" value="2"/>
</dbReference>
<evidence type="ECO:0000256" key="1">
    <source>
        <dbReference type="SAM" id="MobiDB-lite"/>
    </source>
</evidence>
<accession>Q874N6</accession>
<dbReference type="PANTHER" id="PTHR13992:SF39">
    <property type="entry name" value="SMRTER, ISOFORM G"/>
    <property type="match status" value="1"/>
</dbReference>
<dbReference type="PROSITE" id="PS51293">
    <property type="entry name" value="SANT"/>
    <property type="match status" value="1"/>
</dbReference>
<evidence type="ECO:0000259" key="3">
    <source>
        <dbReference type="PROSITE" id="PS51293"/>
    </source>
</evidence>
<dbReference type="InterPro" id="IPR001005">
    <property type="entry name" value="SANT/Myb"/>
</dbReference>
<feature type="compositionally biased region" description="Basic and acidic residues" evidence="1">
    <location>
        <begin position="148"/>
        <end position="158"/>
    </location>
</feature>
<feature type="domain" description="Myb-like" evidence="2">
    <location>
        <begin position="478"/>
        <end position="528"/>
    </location>
</feature>
<feature type="compositionally biased region" description="Basic and acidic residues" evidence="1">
    <location>
        <begin position="397"/>
        <end position="407"/>
    </location>
</feature>
<feature type="region of interest" description="Disordered" evidence="1">
    <location>
        <begin position="588"/>
        <end position="620"/>
    </location>
</feature>
<feature type="region of interest" description="Disordered" evidence="1">
    <location>
        <begin position="295"/>
        <end position="331"/>
    </location>
</feature>
<feature type="region of interest" description="Disordered" evidence="1">
    <location>
        <begin position="148"/>
        <end position="170"/>
    </location>
</feature>
<dbReference type="Gene3D" id="1.10.10.60">
    <property type="entry name" value="Homeodomain-like"/>
    <property type="match status" value="2"/>
</dbReference>
<feature type="compositionally biased region" description="Basic residues" evidence="1">
    <location>
        <begin position="295"/>
        <end position="309"/>
    </location>
</feature>
<dbReference type="GO" id="GO:0006357">
    <property type="term" value="P:regulation of transcription by RNA polymerase II"/>
    <property type="evidence" value="ECO:0007669"/>
    <property type="project" value="TreeGrafter"/>
</dbReference>
<feature type="region of interest" description="Disordered" evidence="1">
    <location>
        <begin position="755"/>
        <end position="799"/>
    </location>
</feature>
<evidence type="ECO:0000313" key="4">
    <source>
        <dbReference type="EMBL" id="AAO25597.1"/>
    </source>
</evidence>
<dbReference type="InterPro" id="IPR017884">
    <property type="entry name" value="SANT_dom"/>
</dbReference>
<dbReference type="PROSITE" id="PS50090">
    <property type="entry name" value="MYB_LIKE"/>
    <property type="match status" value="1"/>
</dbReference>
<protein>
    <submittedName>
        <fullName evidence="4">SNT1</fullName>
    </submittedName>
</protein>
<feature type="compositionally biased region" description="Polar residues" evidence="1">
    <location>
        <begin position="787"/>
        <end position="799"/>
    </location>
</feature>
<feature type="compositionally biased region" description="Pro residues" evidence="1">
    <location>
        <begin position="755"/>
        <end position="767"/>
    </location>
</feature>
<dbReference type="InterPro" id="IPR009057">
    <property type="entry name" value="Homeodomain-like_sf"/>
</dbReference>
<dbReference type="FunFam" id="1.10.10.60:FF:000494">
    <property type="entry name" value="Snt1p"/>
    <property type="match status" value="1"/>
</dbReference>
<feature type="non-terminal residue" evidence="4">
    <location>
        <position position="1"/>
    </location>
</feature>
<dbReference type="FunFam" id="1.10.10.60:FF:000431">
    <property type="entry name" value="Set3C deacetylase complex subunit"/>
    <property type="match status" value="1"/>
</dbReference>
<dbReference type="AlphaFoldDB" id="Q874N6"/>
<gene>
    <name evidence="4" type="primary">SNT1</name>
</gene>
<feature type="compositionally biased region" description="Basic and acidic residues" evidence="1">
    <location>
        <begin position="310"/>
        <end position="325"/>
    </location>
</feature>
<dbReference type="InterPro" id="IPR051571">
    <property type="entry name" value="N-CoR_corepressor"/>
</dbReference>
<feature type="domain" description="SANT" evidence="3">
    <location>
        <begin position="233"/>
        <end position="285"/>
    </location>
</feature>
<dbReference type="GO" id="GO:0034967">
    <property type="term" value="C:Set3 complex"/>
    <property type="evidence" value="ECO:0007669"/>
    <property type="project" value="TreeGrafter"/>
</dbReference>
<sequence length="833" mass="93751">DLKTDFSRINISTKPAPYSEPLKPISGCIFPMTMLKTKLWELKNQPRSQIVKEQKYLLKKPIKNFKVYPFMKKNLLIHEQAIRFDLARTISKINKSDKVKVLNLKKDYTEYINSWKEQCERNTEISRKLRKKEIEYYEKVDEEIHKKEEQQKVLEEQQRQSNSSRRRNRADFVDDAEMETVLLQIDPDYKFHQAAATIPPMITTTLEKNSYKFADVNNLVTDKDLWASRVLTDGIVNFTDHEHELFVEGYLMNPKKFSRISNFMGGLRSPEECVLHYYRTKRAVDYKTLVNERNKKRKGVASKKKKKKERSNEPDSDQRPTKVLEDSASATEVDVLPTTATELNKEFKPIEEEQNVKSEGRHITEETETSVPKTVNEVNVTDSLEDAEKEQATQIETPEHKRDPKLEEETRRVALEVQSQMIQNEQINDPPIIYSGTEHNIIQQDGSQDTIQPHPETNESPLDLGYDDGNARKRHKQTQDHRSSYWSVKETQLFPDLLREFGSQWSLISEKLATKSTTMVRNYYQRNAAQFGWKGIVEDADAKRNATSSGLVQQSQILLPPEQPVFNLVGTQPQPRATTGYFGETEQVPEDMNTQPFGPETGRDSFSKVSTPTGTLPPPRLPSIQFQNGNTSNPPGLHQLRGISPVNGVSGVREEHRNNSISSILNVGGSAAPLNQPSPGAVPIVAPVPASSQRGVSPTNDTTTSKIRSSSISSLLNPASQQNPHNSTSPPPIRQFFGGNMPTPRIFSDRITLHPLPPVGTAPPPIIPQQQPLVSSSVDSDSSSHSNAINNARTAPAQQKLPSMLNFANDPLAALAAIASAPDTMASLLPQDK</sequence>
<dbReference type="SUPFAM" id="SSF46689">
    <property type="entry name" value="Homeodomain-like"/>
    <property type="match status" value="2"/>
</dbReference>